<feature type="region of interest" description="Disordered" evidence="1">
    <location>
        <begin position="297"/>
        <end position="320"/>
    </location>
</feature>
<dbReference type="InterPro" id="IPR051918">
    <property type="entry name" value="STPP_CPPED1"/>
</dbReference>
<feature type="domain" description="Calcineurin-like phosphoesterase" evidence="2">
    <location>
        <begin position="69"/>
        <end position="243"/>
    </location>
</feature>
<dbReference type="EMBL" id="DTKJ01000021">
    <property type="protein sequence ID" value="HGZ11258.1"/>
    <property type="molecule type" value="Genomic_DNA"/>
</dbReference>
<comment type="caution">
    <text evidence="3">The sequence shown here is derived from an EMBL/GenBank/DDBJ whole genome shotgun (WGS) entry which is preliminary data.</text>
</comment>
<proteinExistence type="predicted"/>
<organism evidence="3">
    <name type="scientific">Desulfobacca acetoxidans</name>
    <dbReference type="NCBI Taxonomy" id="60893"/>
    <lineage>
        <taxon>Bacteria</taxon>
        <taxon>Pseudomonadati</taxon>
        <taxon>Thermodesulfobacteriota</taxon>
        <taxon>Desulfobaccia</taxon>
        <taxon>Desulfobaccales</taxon>
        <taxon>Desulfobaccaceae</taxon>
        <taxon>Desulfobacca</taxon>
    </lineage>
</organism>
<dbReference type="PANTHER" id="PTHR43143:SF1">
    <property type="entry name" value="SERINE_THREONINE-PROTEIN PHOSPHATASE CPPED1"/>
    <property type="match status" value="1"/>
</dbReference>
<name>A0A7C5EP55_9BACT</name>
<dbReference type="SUPFAM" id="SSF56300">
    <property type="entry name" value="Metallo-dependent phosphatases"/>
    <property type="match status" value="1"/>
</dbReference>
<dbReference type="InterPro" id="IPR004843">
    <property type="entry name" value="Calcineurin-like_PHP"/>
</dbReference>
<evidence type="ECO:0000259" key="2">
    <source>
        <dbReference type="Pfam" id="PF00149"/>
    </source>
</evidence>
<dbReference type="Pfam" id="PF00149">
    <property type="entry name" value="Metallophos"/>
    <property type="match status" value="1"/>
</dbReference>
<dbReference type="GO" id="GO:0016787">
    <property type="term" value="F:hydrolase activity"/>
    <property type="evidence" value="ECO:0007669"/>
    <property type="project" value="InterPro"/>
</dbReference>
<evidence type="ECO:0000313" key="3">
    <source>
        <dbReference type="EMBL" id="HGZ11258.1"/>
    </source>
</evidence>
<dbReference type="InterPro" id="IPR029052">
    <property type="entry name" value="Metallo-depent_PP-like"/>
</dbReference>
<dbReference type="Gene3D" id="3.60.21.10">
    <property type="match status" value="1"/>
</dbReference>
<reference evidence="3" key="1">
    <citation type="journal article" date="2020" name="mSystems">
        <title>Genome- and Community-Level Interaction Insights into Carbon Utilization and Element Cycling Functions of Hydrothermarchaeota in Hydrothermal Sediment.</title>
        <authorList>
            <person name="Zhou Z."/>
            <person name="Liu Y."/>
            <person name="Xu W."/>
            <person name="Pan J."/>
            <person name="Luo Z.H."/>
            <person name="Li M."/>
        </authorList>
    </citation>
    <scope>NUCLEOTIDE SEQUENCE [LARGE SCALE GENOMIC DNA]</scope>
    <source>
        <strain evidence="3">SpSt-853</strain>
    </source>
</reference>
<accession>A0A7C5EP55</accession>
<evidence type="ECO:0000256" key="1">
    <source>
        <dbReference type="SAM" id="MobiDB-lite"/>
    </source>
</evidence>
<dbReference type="AlphaFoldDB" id="A0A7C5EP55"/>
<sequence length="320" mass="36147">MAGKNQKNGMTGKSPQTRERPARVLLLLVWLGLVWLQVSGCSNTPLPAQEWNVCQLKLLKANPPENPAFAVLGDSRGSRRVFSALLKKLNEDPEVAFVIHLGDVVDQPELEQYRLFFSQVREHLFKPLLVTVGNHELVKEGRPLYRRLFGPENYAFSLGKAYFIIFDNARLDSLNEASLRWLAEELEKARAYPWRLVFLHVPLFDPRGGEHRHCLPPEWGWRLADLFRRGGVSHIFAGHIHGYFNGEWASVPFTISGGGGAKLYGEDPGHFFHHAVKVALRSGKLDLEVKKLPPQMKERTQMGGKEVPLLAAGLKEPRQP</sequence>
<gene>
    <name evidence="3" type="ORF">ENW48_03450</name>
</gene>
<dbReference type="PANTHER" id="PTHR43143">
    <property type="entry name" value="METALLOPHOSPHOESTERASE, CALCINEURIN SUPERFAMILY"/>
    <property type="match status" value="1"/>
</dbReference>
<protein>
    <recommendedName>
        <fullName evidence="2">Calcineurin-like phosphoesterase domain-containing protein</fullName>
    </recommendedName>
</protein>